<dbReference type="Gene3D" id="3.40.30.10">
    <property type="entry name" value="Glutaredoxin"/>
    <property type="match status" value="1"/>
</dbReference>
<dbReference type="GO" id="GO:0016853">
    <property type="term" value="F:isomerase activity"/>
    <property type="evidence" value="ECO:0007669"/>
    <property type="project" value="UniProtKB-KW"/>
</dbReference>
<gene>
    <name evidence="3" type="ORF">EDC23_1798</name>
</gene>
<dbReference type="Pfam" id="PF00578">
    <property type="entry name" value="AhpC-TSA"/>
    <property type="match status" value="1"/>
</dbReference>
<dbReference type="AlphaFoldDB" id="A0A4R8IJY4"/>
<keyword evidence="4" id="KW-1185">Reference proteome</keyword>
<reference evidence="3 4" key="1">
    <citation type="submission" date="2019-03" db="EMBL/GenBank/DDBJ databases">
        <title>Genomic Encyclopedia of Type Strains, Phase IV (KMG-IV): sequencing the most valuable type-strain genomes for metagenomic binning, comparative biology and taxonomic classification.</title>
        <authorList>
            <person name="Goeker M."/>
        </authorList>
    </citation>
    <scope>NUCLEOTIDE SEQUENCE [LARGE SCALE GENOMIC DNA]</scope>
    <source>
        <strain evidence="3 4">DSM 16326</strain>
    </source>
</reference>
<evidence type="ECO:0000256" key="1">
    <source>
        <dbReference type="SAM" id="Phobius"/>
    </source>
</evidence>
<feature type="transmembrane region" description="Helical" evidence="1">
    <location>
        <begin position="12"/>
        <end position="29"/>
    </location>
</feature>
<protein>
    <submittedName>
        <fullName evidence="3">Thiol-disulfide isomerase/thioredoxin</fullName>
    </submittedName>
</protein>
<feature type="domain" description="Thioredoxin" evidence="2">
    <location>
        <begin position="33"/>
        <end position="166"/>
    </location>
</feature>
<comment type="caution">
    <text evidence="3">The sequence shown here is derived from an EMBL/GenBank/DDBJ whole genome shotgun (WGS) entry which is preliminary data.</text>
</comment>
<dbReference type="EMBL" id="SOQX01000004">
    <property type="protein sequence ID" value="TDY01052.1"/>
    <property type="molecule type" value="Genomic_DNA"/>
</dbReference>
<dbReference type="OrthoDB" id="9788279at2"/>
<dbReference type="PANTHER" id="PTHR42852">
    <property type="entry name" value="THIOL:DISULFIDE INTERCHANGE PROTEIN DSBE"/>
    <property type="match status" value="1"/>
</dbReference>
<evidence type="ECO:0000313" key="3">
    <source>
        <dbReference type="EMBL" id="TDY01052.1"/>
    </source>
</evidence>
<dbReference type="RefSeq" id="WP_134083666.1">
    <property type="nucleotide sequence ID" value="NZ_SOQX01000004.1"/>
</dbReference>
<dbReference type="InterPro" id="IPR013766">
    <property type="entry name" value="Thioredoxin_domain"/>
</dbReference>
<dbReference type="GO" id="GO:0016209">
    <property type="term" value="F:antioxidant activity"/>
    <property type="evidence" value="ECO:0007669"/>
    <property type="project" value="InterPro"/>
</dbReference>
<organism evidence="3 4">
    <name type="scientific">Thiohalophilus thiocyanatoxydans</name>
    <dbReference type="NCBI Taxonomy" id="381308"/>
    <lineage>
        <taxon>Bacteria</taxon>
        <taxon>Pseudomonadati</taxon>
        <taxon>Pseudomonadota</taxon>
        <taxon>Gammaproteobacteria</taxon>
        <taxon>Thiohalomonadales</taxon>
        <taxon>Thiohalophilaceae</taxon>
        <taxon>Thiohalophilus</taxon>
    </lineage>
</organism>
<name>A0A4R8IJY4_9GAMM</name>
<evidence type="ECO:0000313" key="4">
    <source>
        <dbReference type="Proteomes" id="UP000294914"/>
    </source>
</evidence>
<dbReference type="CDD" id="cd03011">
    <property type="entry name" value="TlpA_like_ScsD_MtbDsbE"/>
    <property type="match status" value="1"/>
</dbReference>
<keyword evidence="1" id="KW-0472">Membrane</keyword>
<dbReference type="InterPro" id="IPR050553">
    <property type="entry name" value="Thioredoxin_ResA/DsbE_sf"/>
</dbReference>
<dbReference type="PROSITE" id="PS51352">
    <property type="entry name" value="THIOREDOXIN_2"/>
    <property type="match status" value="1"/>
</dbReference>
<accession>A0A4R8IJY4</accession>
<dbReference type="PANTHER" id="PTHR42852:SF17">
    <property type="entry name" value="THIOREDOXIN-LIKE PROTEIN HI_1115"/>
    <property type="match status" value="1"/>
</dbReference>
<dbReference type="SUPFAM" id="SSF52833">
    <property type="entry name" value="Thioredoxin-like"/>
    <property type="match status" value="1"/>
</dbReference>
<proteinExistence type="predicted"/>
<keyword evidence="3" id="KW-0413">Isomerase</keyword>
<evidence type="ECO:0000259" key="2">
    <source>
        <dbReference type="PROSITE" id="PS51352"/>
    </source>
</evidence>
<dbReference type="InterPro" id="IPR000866">
    <property type="entry name" value="AhpC/TSA"/>
</dbReference>
<dbReference type="GO" id="GO:0016491">
    <property type="term" value="F:oxidoreductase activity"/>
    <property type="evidence" value="ECO:0007669"/>
    <property type="project" value="InterPro"/>
</dbReference>
<keyword evidence="1" id="KW-1133">Transmembrane helix</keyword>
<dbReference type="Proteomes" id="UP000294914">
    <property type="component" value="Unassembled WGS sequence"/>
</dbReference>
<keyword evidence="1" id="KW-0812">Transmembrane</keyword>
<dbReference type="InterPro" id="IPR036249">
    <property type="entry name" value="Thioredoxin-like_sf"/>
</dbReference>
<sequence>MPAAKLPKPVRFLLWVLIFAMVYFGAQQYQKRNLVSGTVPEYIAPMLQGAEFDSRDIEGKPYILHFWASWCPICRFEQDTIQALSRDHQVISVAMQSGDRTEVQAYMREHSLNFMTLLDEEGLLARRFGIKGVPTTLLVNSEGEIVFREIGYSTEWGLRLRMWLVD</sequence>